<evidence type="ECO:0000256" key="1">
    <source>
        <dbReference type="SAM" id="Coils"/>
    </source>
</evidence>
<feature type="region of interest" description="Disordered" evidence="2">
    <location>
        <begin position="151"/>
        <end position="220"/>
    </location>
</feature>
<comment type="caution">
    <text evidence="3">The sequence shown here is derived from an EMBL/GenBank/DDBJ whole genome shotgun (WGS) entry which is preliminary data.</text>
</comment>
<organism evidence="3 4">
    <name type="scientific">Protopolystoma xenopodis</name>
    <dbReference type="NCBI Taxonomy" id="117903"/>
    <lineage>
        <taxon>Eukaryota</taxon>
        <taxon>Metazoa</taxon>
        <taxon>Spiralia</taxon>
        <taxon>Lophotrochozoa</taxon>
        <taxon>Platyhelminthes</taxon>
        <taxon>Monogenea</taxon>
        <taxon>Polyopisthocotylea</taxon>
        <taxon>Polystomatidea</taxon>
        <taxon>Polystomatidae</taxon>
        <taxon>Protopolystoma</taxon>
    </lineage>
</organism>
<feature type="coiled-coil region" evidence="1">
    <location>
        <begin position="68"/>
        <end position="95"/>
    </location>
</feature>
<evidence type="ECO:0000256" key="2">
    <source>
        <dbReference type="SAM" id="MobiDB-lite"/>
    </source>
</evidence>
<evidence type="ECO:0000313" key="3">
    <source>
        <dbReference type="EMBL" id="VEL37809.1"/>
    </source>
</evidence>
<proteinExistence type="predicted"/>
<accession>A0A3S5AIF6</accession>
<protein>
    <submittedName>
        <fullName evidence="3">Uncharacterized protein</fullName>
    </submittedName>
</protein>
<evidence type="ECO:0000313" key="4">
    <source>
        <dbReference type="Proteomes" id="UP000784294"/>
    </source>
</evidence>
<dbReference type="Proteomes" id="UP000784294">
    <property type="component" value="Unassembled WGS sequence"/>
</dbReference>
<feature type="compositionally biased region" description="Basic and acidic residues" evidence="2">
    <location>
        <begin position="151"/>
        <end position="191"/>
    </location>
</feature>
<dbReference type="AlphaFoldDB" id="A0A3S5AIF6"/>
<keyword evidence="1" id="KW-0175">Coiled coil</keyword>
<sequence>MSIACTQDTCNGMQSRTITRQDQNIDDLGEDAAVCSHLYWLLESTTLLLFTSGRFETTTSSFEFRWQCEVIRLELESLERKKAGVLQELSILEERKRRCQHQQSSFEQMTHCVPFHGNATKSVRQAKEEGDKYAGERGIEDKIAVMEMNKRKMEEESGTKNDNDSTSWHENDKRAGSNLRKGAEVTKDGSERQFQIAIDEVNEREQETSLSPLEDKGGERHQTISIAWRELSVSVSVMRCD</sequence>
<reference evidence="3" key="1">
    <citation type="submission" date="2018-11" db="EMBL/GenBank/DDBJ databases">
        <authorList>
            <consortium name="Pathogen Informatics"/>
        </authorList>
    </citation>
    <scope>NUCLEOTIDE SEQUENCE</scope>
</reference>
<dbReference type="EMBL" id="CAAALY010256034">
    <property type="protein sequence ID" value="VEL37809.1"/>
    <property type="molecule type" value="Genomic_DNA"/>
</dbReference>
<feature type="compositionally biased region" description="Basic and acidic residues" evidence="2">
    <location>
        <begin position="201"/>
        <end position="220"/>
    </location>
</feature>
<name>A0A3S5AIF6_9PLAT</name>
<gene>
    <name evidence="3" type="ORF">PXEA_LOCUS31249</name>
</gene>
<keyword evidence="4" id="KW-1185">Reference proteome</keyword>